<evidence type="ECO:0000256" key="1">
    <source>
        <dbReference type="ARBA" id="ARBA00022729"/>
    </source>
</evidence>
<comment type="caution">
    <text evidence="2">The sequence shown here is derived from an EMBL/GenBank/DDBJ whole genome shotgun (WGS) entry which is preliminary data.</text>
</comment>
<evidence type="ECO:0000313" key="2">
    <source>
        <dbReference type="EMBL" id="MBV7257873.1"/>
    </source>
</evidence>
<evidence type="ECO:0000313" key="3">
    <source>
        <dbReference type="Proteomes" id="UP000722336"/>
    </source>
</evidence>
<dbReference type="RefSeq" id="WP_218446718.1">
    <property type="nucleotide sequence ID" value="NZ_JAGSPA010000005.1"/>
</dbReference>
<sequence length="687" mass="74862">MAVAPAFAQDAGADIDAGNSDGTPPPVVDGAPQGAAIFTPAHFRRFSPNTALEMARQIPGFMIERGDKRRGLGQGGANVLINGQRISGKSNDAVDVLSRIPAKDVIRLEVVEGASLDIPGLSGQVLNVLRASSGISGSFSYNMRLRTDQVSDGFRNANISVSGGGDSTRWSLGFETREFRGGEAGIEEVTDIFGEVIELRDEFEYYGNDRPELTGSFHKTAGNGNILNLNGQVGWNIFRGGENSQRILPDMTGIDNVRTLRRKENEFNHEVSADYEFALAGGRLKLIGLNSFEDSPTLTRFDVDFTDERLTEGGRFARDATESETIARAEYGWAAWGGDWQLSLEGALNSLEIQSALEERDEDGTLTPIDFDGAAARVEEQRSEIGLSYGRALSGRLSLQSSLGAEYSHIDQSGPLGLTRSFVRPKGFVSVVWAPNTDLALSARIERDVGQLNFFDFIASVNLNNDTENATNANLSPSQSWISEVEATQSLGAWGSFTARGYYEAISDIVDQIPVGDAGEAPGNAGSATRYGIEWTSSFLGDPIGFTGAKLDIELTLQRSQVDDPLTGERRYISDDEQRELEVNFRHDIPGSNLAWGGSFDERRNAAFVRLDSISRQVETPGALSAFVEHKDIAGLTVRGTVGNLLNRDDKVRRQVFSGRRTDPLQFTENRIRNFGTIFNIHLEGTF</sequence>
<gene>
    <name evidence="2" type="ORF">KCG44_13895</name>
</gene>
<name>A0ABS6SHG3_9SPHN</name>
<protein>
    <recommendedName>
        <fullName evidence="4">TonB-dependent receptor</fullName>
    </recommendedName>
</protein>
<dbReference type="Proteomes" id="UP000722336">
    <property type="component" value="Unassembled WGS sequence"/>
</dbReference>
<dbReference type="PANTHER" id="PTHR30069">
    <property type="entry name" value="TONB-DEPENDENT OUTER MEMBRANE RECEPTOR"/>
    <property type="match status" value="1"/>
</dbReference>
<proteinExistence type="predicted"/>
<keyword evidence="1" id="KW-0732">Signal</keyword>
<dbReference type="EMBL" id="JAGSPA010000005">
    <property type="protein sequence ID" value="MBV7257873.1"/>
    <property type="molecule type" value="Genomic_DNA"/>
</dbReference>
<accession>A0ABS6SHG3</accession>
<evidence type="ECO:0008006" key="4">
    <source>
        <dbReference type="Google" id="ProtNLM"/>
    </source>
</evidence>
<reference evidence="2 3" key="1">
    <citation type="submission" date="2021-04" db="EMBL/GenBank/DDBJ databases">
        <authorList>
            <person name="Pira H."/>
            <person name="Risdian C."/>
            <person name="Wink J."/>
        </authorList>
    </citation>
    <scope>NUCLEOTIDE SEQUENCE [LARGE SCALE GENOMIC DNA]</scope>
    <source>
        <strain evidence="2 3">WHA3</strain>
    </source>
</reference>
<dbReference type="PANTHER" id="PTHR30069:SF29">
    <property type="entry name" value="HEMOGLOBIN AND HEMOGLOBIN-HAPTOGLOBIN-BINDING PROTEIN 1-RELATED"/>
    <property type="match status" value="1"/>
</dbReference>
<keyword evidence="3" id="KW-1185">Reference proteome</keyword>
<dbReference type="InterPro" id="IPR039426">
    <property type="entry name" value="TonB-dep_rcpt-like"/>
</dbReference>
<organism evidence="2 3">
    <name type="scientific">Pacificimonas pallii</name>
    <dbReference type="NCBI Taxonomy" id="2827236"/>
    <lineage>
        <taxon>Bacteria</taxon>
        <taxon>Pseudomonadati</taxon>
        <taxon>Pseudomonadota</taxon>
        <taxon>Alphaproteobacteria</taxon>
        <taxon>Sphingomonadales</taxon>
        <taxon>Sphingosinicellaceae</taxon>
        <taxon>Pacificimonas</taxon>
    </lineage>
</organism>